<name>A0A9X3AQN6_9ENTR</name>
<reference evidence="2" key="1">
    <citation type="submission" date="2022-03" db="EMBL/GenBank/DDBJ databases">
        <title>Proposal of a novel genus Dryocolo and two novel species.</title>
        <authorList>
            <person name="Maddock D.W."/>
            <person name="Brady C.L."/>
            <person name="Denman S."/>
            <person name="Arnold D."/>
        </authorList>
    </citation>
    <scope>NUCLEOTIDE SEQUENCE</scope>
    <source>
        <strain evidence="2">H6W4</strain>
    </source>
</reference>
<gene>
    <name evidence="2" type="primary">bcsF</name>
    <name evidence="2" type="ORF">MUA00_16225</name>
</gene>
<keyword evidence="1" id="KW-0472">Membrane</keyword>
<dbReference type="Proteomes" id="UP001150641">
    <property type="component" value="Unassembled WGS sequence"/>
</dbReference>
<dbReference type="Pfam" id="PF11120">
    <property type="entry name" value="CBP_BcsF"/>
    <property type="match status" value="1"/>
</dbReference>
<proteinExistence type="predicted"/>
<keyword evidence="3" id="KW-1185">Reference proteome</keyword>
<accession>A0A9X3AQN6</accession>
<dbReference type="RefSeq" id="WP_271124254.1">
    <property type="nucleotide sequence ID" value="NZ_JALHAN010000068.1"/>
</dbReference>
<dbReference type="InterPro" id="IPR019995">
    <property type="entry name" value="Cellulose_BcsF/YhjT"/>
</dbReference>
<evidence type="ECO:0000313" key="3">
    <source>
        <dbReference type="Proteomes" id="UP001150641"/>
    </source>
</evidence>
<keyword evidence="1" id="KW-1133">Transmembrane helix</keyword>
<comment type="caution">
    <text evidence="2">The sequence shown here is derived from an EMBL/GenBank/DDBJ whole genome shotgun (WGS) entry which is preliminary data.</text>
</comment>
<feature type="transmembrane region" description="Helical" evidence="1">
    <location>
        <begin position="6"/>
        <end position="24"/>
    </location>
</feature>
<dbReference type="NCBIfam" id="TIGR03493">
    <property type="entry name" value="cellullose_BcsF"/>
    <property type="match status" value="1"/>
</dbReference>
<dbReference type="AlphaFoldDB" id="A0A9X3AQN6"/>
<evidence type="ECO:0000313" key="2">
    <source>
        <dbReference type="EMBL" id="MCT4703325.1"/>
    </source>
</evidence>
<protein>
    <submittedName>
        <fullName evidence="2">Cellulose biosynthesis protein BcsF</fullName>
    </submittedName>
</protein>
<dbReference type="EMBL" id="JALHAP010000081">
    <property type="protein sequence ID" value="MCT4703325.1"/>
    <property type="molecule type" value="Genomic_DNA"/>
</dbReference>
<evidence type="ECO:0000256" key="1">
    <source>
        <dbReference type="SAM" id="Phobius"/>
    </source>
</evidence>
<organism evidence="2 3">
    <name type="scientific">Dryocola boscaweniae</name>
    <dbReference type="NCBI Taxonomy" id="2925397"/>
    <lineage>
        <taxon>Bacteria</taxon>
        <taxon>Pseudomonadati</taxon>
        <taxon>Pseudomonadota</taxon>
        <taxon>Gammaproteobacteria</taxon>
        <taxon>Enterobacterales</taxon>
        <taxon>Enterobacteriaceae</taxon>
        <taxon>Dryocola</taxon>
    </lineage>
</organism>
<keyword evidence="1" id="KW-0812">Transmembrane</keyword>
<sequence length="63" mass="7308">MNITDIMQLVLLCAIVFIPLGYFAHRWLPRLTALIRLLFLKPRYVKPAGTLRRPSVKADHPHD</sequence>